<comment type="caution">
    <text evidence="1">The sequence shown here is derived from an EMBL/GenBank/DDBJ whole genome shotgun (WGS) entry which is preliminary data.</text>
</comment>
<evidence type="ECO:0000313" key="1">
    <source>
        <dbReference type="EMBL" id="KAF4037264.1"/>
    </source>
</evidence>
<protein>
    <submittedName>
        <fullName evidence="1">Uncharacterized protein</fullName>
    </submittedName>
</protein>
<name>A0A833W0S8_PHYIN</name>
<sequence length="248" mass="27457">MLHATGDEEIQPPGRRTMRDMQQLLDRELPSNVTDWTDGMCLVNIAAFHGPTLRGLQEWCSSSRGTACLEWLPHTEVRALQLYDFESKRVDISAVMPLLSTALTSVGDNIVWKLVTRTHIAFQARCGGESVGRVSSARRHQLMVFIGLLLANFPELLHSRAHIDEMRLHSPTKTHPFILEPPVPTNDKHARLITSGETSVTDIPADSAAALLKGVHQAIGGAKSSRESTRTRAWRALFAYRRGGASFS</sequence>
<accession>A0A833W0S8</accession>
<keyword evidence="2" id="KW-1185">Reference proteome</keyword>
<reference evidence="1" key="1">
    <citation type="submission" date="2020-04" db="EMBL/GenBank/DDBJ databases">
        <title>Hybrid Assembly of Korean Phytophthora infestans isolates.</title>
        <authorList>
            <person name="Prokchorchik M."/>
            <person name="Lee Y."/>
            <person name="Seo J."/>
            <person name="Cho J.-H."/>
            <person name="Park Y.-E."/>
            <person name="Jang D.-C."/>
            <person name="Im J.-S."/>
            <person name="Choi J.-G."/>
            <person name="Park H.-J."/>
            <person name="Lee G.-B."/>
            <person name="Lee Y.-G."/>
            <person name="Hong S.-Y."/>
            <person name="Cho K."/>
            <person name="Sohn K.H."/>
        </authorList>
    </citation>
    <scope>NUCLEOTIDE SEQUENCE</scope>
    <source>
        <strain evidence="1">KR_1_A1</strain>
    </source>
</reference>
<dbReference type="EMBL" id="WSZM01000243">
    <property type="protein sequence ID" value="KAF4037264.1"/>
    <property type="molecule type" value="Genomic_DNA"/>
</dbReference>
<evidence type="ECO:0000313" key="2">
    <source>
        <dbReference type="Proteomes" id="UP000602510"/>
    </source>
</evidence>
<proteinExistence type="predicted"/>
<gene>
    <name evidence="1" type="ORF">GN244_ATG10645</name>
</gene>
<dbReference type="Proteomes" id="UP000602510">
    <property type="component" value="Unassembled WGS sequence"/>
</dbReference>
<dbReference type="AlphaFoldDB" id="A0A833W0S8"/>
<organism evidence="1 2">
    <name type="scientific">Phytophthora infestans</name>
    <name type="common">Potato late blight agent</name>
    <name type="synonym">Botrytis infestans</name>
    <dbReference type="NCBI Taxonomy" id="4787"/>
    <lineage>
        <taxon>Eukaryota</taxon>
        <taxon>Sar</taxon>
        <taxon>Stramenopiles</taxon>
        <taxon>Oomycota</taxon>
        <taxon>Peronosporomycetes</taxon>
        <taxon>Peronosporales</taxon>
        <taxon>Peronosporaceae</taxon>
        <taxon>Phytophthora</taxon>
    </lineage>
</organism>